<dbReference type="RefSeq" id="WP_193538001.1">
    <property type="nucleotide sequence ID" value="NZ_JADCKF010000008.1"/>
</dbReference>
<keyword evidence="4" id="KW-1185">Reference proteome</keyword>
<dbReference type="PANTHER" id="PTHR46558:SF11">
    <property type="entry name" value="HTH-TYPE TRANSCRIPTIONAL REGULATOR XRE"/>
    <property type="match status" value="1"/>
</dbReference>
<accession>A0ABR9RC34</accession>
<dbReference type="Gene3D" id="1.10.260.40">
    <property type="entry name" value="lambda repressor-like DNA-binding domains"/>
    <property type="match status" value="1"/>
</dbReference>
<evidence type="ECO:0000313" key="3">
    <source>
        <dbReference type="EMBL" id="MBE5056259.1"/>
    </source>
</evidence>
<dbReference type="InterPro" id="IPR001387">
    <property type="entry name" value="Cro/C1-type_HTH"/>
</dbReference>
<name>A0ABR9RC34_9FIRM</name>
<sequence length="125" mass="14043">MNRIKDLRTAQVPKMSQEKLGKLVGVGRTTVTMWENGSNEPDNATLIKLAEIFGVSIDYLLGNESEESAPPPTADKQLDERQIMAAFWGGDQDLTEEDKKAMWADVKNFAAFVAQQKKQEKQRND</sequence>
<dbReference type="Proteomes" id="UP000806211">
    <property type="component" value="Unassembled WGS sequence"/>
</dbReference>
<reference evidence="3 4" key="1">
    <citation type="submission" date="2020-10" db="EMBL/GenBank/DDBJ databases">
        <title>ChiBAC.</title>
        <authorList>
            <person name="Zenner C."/>
            <person name="Hitch T.C.A."/>
            <person name="Clavel T."/>
        </authorList>
    </citation>
    <scope>NUCLEOTIDE SEQUENCE [LARGE SCALE GENOMIC DNA]</scope>
    <source>
        <strain evidence="3 4">DSM 107456</strain>
    </source>
</reference>
<comment type="caution">
    <text evidence="3">The sequence shown here is derived from an EMBL/GenBank/DDBJ whole genome shotgun (WGS) entry which is preliminary data.</text>
</comment>
<protein>
    <submittedName>
        <fullName evidence="3">Helix-turn-helix domain-containing protein</fullName>
    </submittedName>
</protein>
<proteinExistence type="predicted"/>
<gene>
    <name evidence="3" type="ORF">INF37_09640</name>
</gene>
<dbReference type="CDD" id="cd00093">
    <property type="entry name" value="HTH_XRE"/>
    <property type="match status" value="1"/>
</dbReference>
<dbReference type="SUPFAM" id="SSF47413">
    <property type="entry name" value="lambda repressor-like DNA-binding domains"/>
    <property type="match status" value="1"/>
</dbReference>
<organism evidence="3 4">
    <name type="scientific">Pseudoflavonifractor gallinarum</name>
    <dbReference type="NCBI Taxonomy" id="2779352"/>
    <lineage>
        <taxon>Bacteria</taxon>
        <taxon>Bacillati</taxon>
        <taxon>Bacillota</taxon>
        <taxon>Clostridia</taxon>
        <taxon>Eubacteriales</taxon>
        <taxon>Oscillospiraceae</taxon>
        <taxon>Pseudoflavonifractor</taxon>
    </lineage>
</organism>
<evidence type="ECO:0000259" key="2">
    <source>
        <dbReference type="PROSITE" id="PS50943"/>
    </source>
</evidence>
<dbReference type="PROSITE" id="PS50943">
    <property type="entry name" value="HTH_CROC1"/>
    <property type="match status" value="1"/>
</dbReference>
<dbReference type="SMART" id="SM00530">
    <property type="entry name" value="HTH_XRE"/>
    <property type="match status" value="1"/>
</dbReference>
<keyword evidence="1" id="KW-0238">DNA-binding</keyword>
<dbReference type="PANTHER" id="PTHR46558">
    <property type="entry name" value="TRACRIPTIONAL REGULATORY PROTEIN-RELATED-RELATED"/>
    <property type="match status" value="1"/>
</dbReference>
<feature type="domain" description="HTH cro/C1-type" evidence="2">
    <location>
        <begin position="4"/>
        <end position="60"/>
    </location>
</feature>
<evidence type="ECO:0000256" key="1">
    <source>
        <dbReference type="ARBA" id="ARBA00023125"/>
    </source>
</evidence>
<dbReference type="InterPro" id="IPR010982">
    <property type="entry name" value="Lambda_DNA-bd_dom_sf"/>
</dbReference>
<dbReference type="EMBL" id="JADCKF010000008">
    <property type="protein sequence ID" value="MBE5056259.1"/>
    <property type="molecule type" value="Genomic_DNA"/>
</dbReference>
<dbReference type="Pfam" id="PF01381">
    <property type="entry name" value="HTH_3"/>
    <property type="match status" value="1"/>
</dbReference>
<evidence type="ECO:0000313" key="4">
    <source>
        <dbReference type="Proteomes" id="UP000806211"/>
    </source>
</evidence>